<dbReference type="AlphaFoldDB" id="A0A811U5F0"/>
<protein>
    <submittedName>
        <fullName evidence="1">(Mediterranean fruit fly) hypothetical protein</fullName>
    </submittedName>
</protein>
<proteinExistence type="predicted"/>
<keyword evidence="2" id="KW-1185">Reference proteome</keyword>
<evidence type="ECO:0000313" key="2">
    <source>
        <dbReference type="Proteomes" id="UP000606786"/>
    </source>
</evidence>
<reference evidence="1" key="1">
    <citation type="submission" date="2020-11" db="EMBL/GenBank/DDBJ databases">
        <authorList>
            <person name="Whitehead M."/>
        </authorList>
    </citation>
    <scope>NUCLEOTIDE SEQUENCE</scope>
    <source>
        <strain evidence="1">EGII</strain>
    </source>
</reference>
<dbReference type="EMBL" id="CAJHJT010000001">
    <property type="protein sequence ID" value="CAD6993416.1"/>
    <property type="molecule type" value="Genomic_DNA"/>
</dbReference>
<evidence type="ECO:0000313" key="1">
    <source>
        <dbReference type="EMBL" id="CAD6993416.1"/>
    </source>
</evidence>
<organism evidence="1 2">
    <name type="scientific">Ceratitis capitata</name>
    <name type="common">Mediterranean fruit fly</name>
    <name type="synonym">Tephritis capitata</name>
    <dbReference type="NCBI Taxonomy" id="7213"/>
    <lineage>
        <taxon>Eukaryota</taxon>
        <taxon>Metazoa</taxon>
        <taxon>Ecdysozoa</taxon>
        <taxon>Arthropoda</taxon>
        <taxon>Hexapoda</taxon>
        <taxon>Insecta</taxon>
        <taxon>Pterygota</taxon>
        <taxon>Neoptera</taxon>
        <taxon>Endopterygota</taxon>
        <taxon>Diptera</taxon>
        <taxon>Brachycera</taxon>
        <taxon>Muscomorpha</taxon>
        <taxon>Tephritoidea</taxon>
        <taxon>Tephritidae</taxon>
        <taxon>Ceratitis</taxon>
        <taxon>Ceratitis</taxon>
    </lineage>
</organism>
<sequence>QDTSFSVYQMVHHGRLPMAYNQQIQLGEAASVSSESMLVAYFPKQQLHSHSEACRYVNTYLNYYETILTQANGACDGELFSKQRCSVE</sequence>
<feature type="non-terminal residue" evidence="1">
    <location>
        <position position="1"/>
    </location>
</feature>
<gene>
    <name evidence="1" type="ORF">CCAP1982_LOCUS2231</name>
</gene>
<name>A0A811U5F0_CERCA</name>
<comment type="caution">
    <text evidence="1">The sequence shown here is derived from an EMBL/GenBank/DDBJ whole genome shotgun (WGS) entry which is preliminary data.</text>
</comment>
<dbReference type="Proteomes" id="UP000606786">
    <property type="component" value="Unassembled WGS sequence"/>
</dbReference>
<accession>A0A811U5F0</accession>